<evidence type="ECO:0000256" key="3">
    <source>
        <dbReference type="ARBA" id="ARBA00022525"/>
    </source>
</evidence>
<evidence type="ECO:0000256" key="17">
    <source>
        <dbReference type="SAM" id="MobiDB-lite"/>
    </source>
</evidence>
<evidence type="ECO:0000256" key="9">
    <source>
        <dbReference type="ARBA" id="ARBA00022801"/>
    </source>
</evidence>
<keyword evidence="12" id="KW-0865">Zymogen</keyword>
<dbReference type="InterPro" id="IPR000742">
    <property type="entry name" value="EGF"/>
</dbReference>
<dbReference type="PROSITE" id="PS51864">
    <property type="entry name" value="ASTACIN"/>
    <property type="match status" value="1"/>
</dbReference>
<evidence type="ECO:0000256" key="13">
    <source>
        <dbReference type="ARBA" id="ARBA00023157"/>
    </source>
</evidence>
<dbReference type="AlphaFoldDB" id="A0A8S1HT96"/>
<comment type="caution">
    <text evidence="15">Lacks conserved residue(s) required for the propagation of feature annotation.</text>
</comment>
<dbReference type="Pfam" id="PF01400">
    <property type="entry name" value="Astacin"/>
    <property type="match status" value="1"/>
</dbReference>
<comment type="function">
    <text evidence="1">Metalloprotease.</text>
</comment>
<dbReference type="SMART" id="SM00235">
    <property type="entry name" value="ZnMc"/>
    <property type="match status" value="1"/>
</dbReference>
<reference evidence="19" key="1">
    <citation type="submission" date="2020-10" db="EMBL/GenBank/DDBJ databases">
        <authorList>
            <person name="Kikuchi T."/>
        </authorList>
    </citation>
    <scope>NUCLEOTIDE SEQUENCE</scope>
    <source>
        <strain evidence="19">NKZ352</strain>
    </source>
</reference>
<evidence type="ECO:0000256" key="2">
    <source>
        <dbReference type="ARBA" id="ARBA00004613"/>
    </source>
</evidence>
<keyword evidence="11 15" id="KW-0482">Metalloprotease</keyword>
<keyword evidence="10 15" id="KW-0862">Zinc</keyword>
<dbReference type="PRINTS" id="PR00480">
    <property type="entry name" value="ASTACIN"/>
</dbReference>
<keyword evidence="7 15" id="KW-0479">Metal-binding</keyword>
<sequence>MSKSAGEALRAARTSSGMDEKASTFEMRRSQENRVGTPVLSQPTNRTHRSSRIRQVAWVTVKRRQSAGLNGSKPSSWSSVTNRLPSARQIGSALSSKYTVHPNYSRRHQGSRAQPRKVLSRPLEMDTTRRWQSAASPNNRKGAPTCQCGGMNMCVPTSRGFSIGTVECPSSTRVYLAIDTLRDLIDPKEQEALRDTLSAIVQIELGDGGFSDAALGEGHNYEDQNRSISALNYHNRDILFQGDIRLSTEHLERIVDEHFNRRRRKRTAFRDVHYPKTIWKPYVPYVLHPSLGETARMSVLASFNFWQKHTCIKFQERNQEPVYLFVIGNQDGCWSTVGKDDLQGRQSMNIGPGCEHFGITSHEVSHALGLFHEQSRFDRNSHVSIIARRIPRASLLDFAIVGPKQMSTYKTPYDVGSVMHYRPTEFSTDGRSTIVAKDPNMQNTMGQLGGPSFLDIKKMNSHYQCSRSSCNETVICSNGGYQDHDNCSICRCPRGYGGPKCDEVQQSKPSKCSGNLVAGGAERRFSINMRRKKGAKTVRNCNYHITAPKGKRVQIIVEAVIGKCVQGCYEEAAEFKLSKDKSLTGARVCCPQKRSRRYLSGDNTAAVIANAAAGQTFLQFRYSIYNPRRMRFFARQSNSTYTTPTDEGPLTEFEEVEEVDPEEILKTVRAERKPEDVDEKTFSDIVMEQYLNNEDVSYFN</sequence>
<name>A0A8S1HT96_9PELO</name>
<feature type="active site" evidence="15">
    <location>
        <position position="363"/>
    </location>
</feature>
<dbReference type="SUPFAM" id="SSF55486">
    <property type="entry name" value="Metalloproteases ('zincins'), catalytic domain"/>
    <property type="match status" value="1"/>
</dbReference>
<keyword evidence="5 15" id="KW-0645">Protease</keyword>
<dbReference type="PROSITE" id="PS00022">
    <property type="entry name" value="EGF_1"/>
    <property type="match status" value="1"/>
</dbReference>
<feature type="binding site" evidence="15">
    <location>
        <position position="372"/>
    </location>
    <ligand>
        <name>Zn(2+)</name>
        <dbReference type="ChEBI" id="CHEBI:29105"/>
        <note>catalytic</note>
    </ligand>
</feature>
<evidence type="ECO:0000256" key="10">
    <source>
        <dbReference type="ARBA" id="ARBA00022833"/>
    </source>
</evidence>
<protein>
    <recommendedName>
        <fullName evidence="16">Metalloendopeptidase</fullName>
        <ecNumber evidence="16">3.4.24.-</ecNumber>
    </recommendedName>
</protein>
<dbReference type="PROSITE" id="PS01186">
    <property type="entry name" value="EGF_2"/>
    <property type="match status" value="1"/>
</dbReference>
<evidence type="ECO:0000256" key="7">
    <source>
        <dbReference type="ARBA" id="ARBA00022723"/>
    </source>
</evidence>
<dbReference type="InterPro" id="IPR006026">
    <property type="entry name" value="Peptidase_Metallo"/>
</dbReference>
<dbReference type="PANTHER" id="PTHR10127">
    <property type="entry name" value="DISCOIDIN, CUB, EGF, LAMININ , AND ZINC METALLOPROTEASE DOMAIN CONTAINING"/>
    <property type="match status" value="1"/>
</dbReference>
<feature type="binding site" evidence="15">
    <location>
        <position position="366"/>
    </location>
    <ligand>
        <name>Zn(2+)</name>
        <dbReference type="ChEBI" id="CHEBI:29105"/>
        <note>catalytic</note>
    </ligand>
</feature>
<comment type="subcellular location">
    <subcellularLocation>
        <location evidence="2">Secreted</location>
    </subcellularLocation>
</comment>
<evidence type="ECO:0000256" key="14">
    <source>
        <dbReference type="ARBA" id="ARBA00023180"/>
    </source>
</evidence>
<feature type="binding site" evidence="15">
    <location>
        <position position="362"/>
    </location>
    <ligand>
        <name>Zn(2+)</name>
        <dbReference type="ChEBI" id="CHEBI:29105"/>
        <note>catalytic</note>
    </ligand>
</feature>
<keyword evidence="3" id="KW-0964">Secreted</keyword>
<comment type="cofactor">
    <cofactor evidence="15 16">
        <name>Zn(2+)</name>
        <dbReference type="ChEBI" id="CHEBI:29105"/>
    </cofactor>
    <text evidence="15 16">Binds 1 zinc ion per subunit.</text>
</comment>
<comment type="caution">
    <text evidence="19">The sequence shown here is derived from an EMBL/GenBank/DDBJ whole genome shotgun (WGS) entry which is preliminary data.</text>
</comment>
<gene>
    <name evidence="19" type="ORF">CAUJ_LOCUS14958</name>
</gene>
<evidence type="ECO:0000256" key="12">
    <source>
        <dbReference type="ARBA" id="ARBA00023145"/>
    </source>
</evidence>
<evidence type="ECO:0000256" key="8">
    <source>
        <dbReference type="ARBA" id="ARBA00022729"/>
    </source>
</evidence>
<dbReference type="Gene3D" id="3.40.390.10">
    <property type="entry name" value="Collagenase (Catalytic Domain)"/>
    <property type="match status" value="1"/>
</dbReference>
<dbReference type="GO" id="GO:0008270">
    <property type="term" value="F:zinc ion binding"/>
    <property type="evidence" value="ECO:0007669"/>
    <property type="project" value="UniProtKB-UniRule"/>
</dbReference>
<evidence type="ECO:0000313" key="19">
    <source>
        <dbReference type="EMBL" id="CAD6199053.1"/>
    </source>
</evidence>
<dbReference type="InterPro" id="IPR001506">
    <property type="entry name" value="Peptidase_M12A"/>
</dbReference>
<keyword evidence="8" id="KW-0732">Signal</keyword>
<keyword evidence="13" id="KW-1015">Disulfide bond</keyword>
<dbReference type="EC" id="3.4.24.-" evidence="16"/>
<keyword evidence="20" id="KW-1185">Reference proteome</keyword>
<feature type="region of interest" description="Disordered" evidence="17">
    <location>
        <begin position="1"/>
        <end position="52"/>
    </location>
</feature>
<keyword evidence="6" id="KW-0165">Cleavage on pair of basic residues</keyword>
<dbReference type="CDD" id="cd04280">
    <property type="entry name" value="ZnMc_astacin_like"/>
    <property type="match status" value="1"/>
</dbReference>
<evidence type="ECO:0000256" key="5">
    <source>
        <dbReference type="ARBA" id="ARBA00022670"/>
    </source>
</evidence>
<organism evidence="19 20">
    <name type="scientific">Caenorhabditis auriculariae</name>
    <dbReference type="NCBI Taxonomy" id="2777116"/>
    <lineage>
        <taxon>Eukaryota</taxon>
        <taxon>Metazoa</taxon>
        <taxon>Ecdysozoa</taxon>
        <taxon>Nematoda</taxon>
        <taxon>Chromadorea</taxon>
        <taxon>Rhabditida</taxon>
        <taxon>Rhabditina</taxon>
        <taxon>Rhabditomorpha</taxon>
        <taxon>Rhabditoidea</taxon>
        <taxon>Rhabditidae</taxon>
        <taxon>Peloderinae</taxon>
        <taxon>Caenorhabditis</taxon>
    </lineage>
</organism>
<proteinExistence type="predicted"/>
<evidence type="ECO:0000313" key="20">
    <source>
        <dbReference type="Proteomes" id="UP000835052"/>
    </source>
</evidence>
<dbReference type="GO" id="GO:0006508">
    <property type="term" value="P:proteolysis"/>
    <property type="evidence" value="ECO:0007669"/>
    <property type="project" value="UniProtKB-KW"/>
</dbReference>
<dbReference type="InterPro" id="IPR024079">
    <property type="entry name" value="MetalloPept_cat_dom_sf"/>
</dbReference>
<dbReference type="GO" id="GO:0005576">
    <property type="term" value="C:extracellular region"/>
    <property type="evidence" value="ECO:0007669"/>
    <property type="project" value="UniProtKB-SubCell"/>
</dbReference>
<evidence type="ECO:0000256" key="11">
    <source>
        <dbReference type="ARBA" id="ARBA00023049"/>
    </source>
</evidence>
<feature type="compositionally biased region" description="Basic and acidic residues" evidence="17">
    <location>
        <begin position="18"/>
        <end position="32"/>
    </location>
</feature>
<dbReference type="Proteomes" id="UP000835052">
    <property type="component" value="Unassembled WGS sequence"/>
</dbReference>
<dbReference type="PANTHER" id="PTHR10127:SF891">
    <property type="entry name" value="ZINC METALLOPROTEINASE NAS-29"/>
    <property type="match status" value="1"/>
</dbReference>
<dbReference type="FunFam" id="3.40.390.10:FF:000073">
    <property type="entry name" value="Zinc metalloproteinase"/>
    <property type="match status" value="1"/>
</dbReference>
<accession>A0A8S1HT96</accession>
<dbReference type="InterPro" id="IPR034035">
    <property type="entry name" value="Astacin-like_dom"/>
</dbReference>
<dbReference type="OrthoDB" id="291007at2759"/>
<evidence type="ECO:0000256" key="15">
    <source>
        <dbReference type="PROSITE-ProRule" id="PRU01211"/>
    </source>
</evidence>
<keyword evidence="14" id="KW-0325">Glycoprotein</keyword>
<dbReference type="GO" id="GO:0004222">
    <property type="term" value="F:metalloendopeptidase activity"/>
    <property type="evidence" value="ECO:0007669"/>
    <property type="project" value="UniProtKB-UniRule"/>
</dbReference>
<keyword evidence="9 15" id="KW-0378">Hydrolase</keyword>
<keyword evidence="4" id="KW-0245">EGF-like domain</keyword>
<feature type="domain" description="Peptidase M12A" evidence="18">
    <location>
        <begin position="267"/>
        <end position="466"/>
    </location>
</feature>
<dbReference type="EMBL" id="CAJGYM010000152">
    <property type="protein sequence ID" value="CAD6199053.1"/>
    <property type="molecule type" value="Genomic_DNA"/>
</dbReference>
<evidence type="ECO:0000256" key="6">
    <source>
        <dbReference type="ARBA" id="ARBA00022685"/>
    </source>
</evidence>
<evidence type="ECO:0000256" key="4">
    <source>
        <dbReference type="ARBA" id="ARBA00022536"/>
    </source>
</evidence>
<evidence type="ECO:0000256" key="16">
    <source>
        <dbReference type="RuleBase" id="RU361183"/>
    </source>
</evidence>
<evidence type="ECO:0000256" key="1">
    <source>
        <dbReference type="ARBA" id="ARBA00002657"/>
    </source>
</evidence>
<evidence type="ECO:0000259" key="18">
    <source>
        <dbReference type="PROSITE" id="PS51864"/>
    </source>
</evidence>